<comment type="subcellular location">
    <subcellularLocation>
        <location evidence="4">Cytoplasm</location>
    </subcellularLocation>
</comment>
<dbReference type="GO" id="GO:0018537">
    <property type="term" value="F:coenzyme F420-dependent N5,N10-methenyltetrahydromethanopterin reductase activity"/>
    <property type="evidence" value="ECO:0007669"/>
    <property type="project" value="UniProtKB-UniRule"/>
</dbReference>
<dbReference type="NCBIfam" id="NF002619">
    <property type="entry name" value="PRK02271.1"/>
    <property type="match status" value="1"/>
</dbReference>
<dbReference type="Proteomes" id="UP000308037">
    <property type="component" value="Unassembled WGS sequence"/>
</dbReference>
<feature type="domain" description="Luciferase-like" evidence="5">
    <location>
        <begin position="8"/>
        <end position="292"/>
    </location>
</feature>
<keyword evidence="1 4" id="KW-0963">Cytoplasm</keyword>
<dbReference type="SUPFAM" id="SSF51679">
    <property type="entry name" value="Bacterial luciferase-like"/>
    <property type="match status" value="1"/>
</dbReference>
<evidence type="ECO:0000259" key="5">
    <source>
        <dbReference type="Pfam" id="PF00296"/>
    </source>
</evidence>
<keyword evidence="7" id="KW-1185">Reference proteome</keyword>
<comment type="catalytic activity">
    <reaction evidence="4">
        <text>5-methyl-5,6,7,8-tetrahydromethanopterin + oxidized coenzyme F420-(gamma-L-Glu)(n) + H(+) = 5,10-methylenetetrahydromethanopterin + reduced coenzyme F420-(gamma-L-Glu)(n)</text>
        <dbReference type="Rhea" id="RHEA:21144"/>
        <dbReference type="Rhea" id="RHEA-COMP:12939"/>
        <dbReference type="Rhea" id="RHEA-COMP:14378"/>
        <dbReference type="ChEBI" id="CHEBI:15378"/>
        <dbReference type="ChEBI" id="CHEBI:57818"/>
        <dbReference type="ChEBI" id="CHEBI:58116"/>
        <dbReference type="ChEBI" id="CHEBI:133980"/>
        <dbReference type="ChEBI" id="CHEBI:139511"/>
        <dbReference type="EC" id="1.5.98.2"/>
    </reaction>
</comment>
<dbReference type="InterPro" id="IPR019946">
    <property type="entry name" value="MeH4methanopterin_reductase"/>
</dbReference>
<dbReference type="PANTHER" id="PTHR43244">
    <property type="match status" value="1"/>
</dbReference>
<name>A0A4U5JCV3_9EURY</name>
<comment type="similarity">
    <text evidence="4">Belongs to the mer family.</text>
</comment>
<protein>
    <recommendedName>
        <fullName evidence="4">5,10-methylenetetrahydromethanopterin reductase</fullName>
        <ecNumber evidence="4">1.5.98.2</ecNumber>
    </recommendedName>
    <alternativeName>
        <fullName evidence="4">Coenzyme F420-dependent N(5),N(10)-methylenetetrahydromethanopterin reductase</fullName>
    </alternativeName>
    <alternativeName>
        <fullName evidence="4">Methylene-H(4)MPT reductase</fullName>
    </alternativeName>
</protein>
<dbReference type="EC" id="1.5.98.2" evidence="4"/>
<dbReference type="PANTHER" id="PTHR43244:SF1">
    <property type="entry name" value="5,10-METHYLENETETRAHYDROMETHANOPTERIN REDUCTASE"/>
    <property type="match status" value="1"/>
</dbReference>
<dbReference type="GO" id="GO:0005737">
    <property type="term" value="C:cytoplasm"/>
    <property type="evidence" value="ECO:0007669"/>
    <property type="project" value="UniProtKB-SubCell"/>
</dbReference>
<keyword evidence="2 4" id="KW-0554">One-carbon metabolism</keyword>
<dbReference type="GO" id="GO:0006730">
    <property type="term" value="P:one-carbon metabolic process"/>
    <property type="evidence" value="ECO:0007669"/>
    <property type="project" value="UniProtKB-UniRule"/>
</dbReference>
<comment type="caution">
    <text evidence="6">The sequence shown here is derived from an EMBL/GenBank/DDBJ whole genome shotgun (WGS) entry which is preliminary data.</text>
</comment>
<dbReference type="OrthoDB" id="213164at2157"/>
<dbReference type="Gene3D" id="3.20.20.30">
    <property type="entry name" value="Luciferase-like domain"/>
    <property type="match status" value="1"/>
</dbReference>
<gene>
    <name evidence="4" type="primary">mer</name>
    <name evidence="6" type="ORF">DM868_08355</name>
</gene>
<evidence type="ECO:0000256" key="4">
    <source>
        <dbReference type="HAMAP-Rule" id="MF_01091"/>
    </source>
</evidence>
<evidence type="ECO:0000256" key="1">
    <source>
        <dbReference type="ARBA" id="ARBA00022490"/>
    </source>
</evidence>
<reference evidence="6 7" key="1">
    <citation type="submission" date="2019-04" db="EMBL/GenBank/DDBJ databases">
        <title>Natronomonas sp. F20-122 a newhaloarchaeon isolated from a saline saltern of Isla Bacuta, Huelva, Spain.</title>
        <authorList>
            <person name="Duran-Viseras A."/>
            <person name="Sanchez-Porro C."/>
            <person name="Ventosa A."/>
        </authorList>
    </citation>
    <scope>NUCLEOTIDE SEQUENCE [LARGE SCALE GENOMIC DNA]</scope>
    <source>
        <strain evidence="6 7">F20-122</strain>
    </source>
</reference>
<sequence>MIGIELTPEHPVRRIADLGERAEANGFDTAFCSSHYNNRDPLLALDRIARRTDSIRVGPGVANPYETHPVTLASRVATLQEASGGRAVFGIGAGDRSTLENLGYDHDRPLRRVLEAFKVAEDLFAGERVDHDGTFRAHDAGLNFDVEGSIPIYVGAQGPHMIRMAAKHADGVLLNGSHPRDFAWAAEQVEAGLDERPDERGAFDFAAYASVSVARDGDAAREAARPPVAFIAAGAAPPVLDRHGIDRERAETIGTHISAGEFEAAFGAVTEEMTEAFCIAGTPEEVTERIDAVLRHADSFVAGSPLGPDLDEAIRLAGSALRHRSDRA</sequence>
<keyword evidence="3 4" id="KW-0560">Oxidoreductase</keyword>
<organism evidence="6 7">
    <name type="scientific">Natronomonas salsuginis</name>
    <dbReference type="NCBI Taxonomy" id="2217661"/>
    <lineage>
        <taxon>Archaea</taxon>
        <taxon>Methanobacteriati</taxon>
        <taxon>Methanobacteriota</taxon>
        <taxon>Stenosarchaea group</taxon>
        <taxon>Halobacteria</taxon>
        <taxon>Halobacteriales</taxon>
        <taxon>Natronomonadaceae</taxon>
        <taxon>Natronomonas</taxon>
    </lineage>
</organism>
<dbReference type="RefSeq" id="WP_137276426.1">
    <property type="nucleotide sequence ID" value="NZ_QKNX01000003.1"/>
</dbReference>
<dbReference type="AlphaFoldDB" id="A0A4U5JCV3"/>
<dbReference type="GO" id="GO:0016705">
    <property type="term" value="F:oxidoreductase activity, acting on paired donors, with incorporation or reduction of molecular oxygen"/>
    <property type="evidence" value="ECO:0007669"/>
    <property type="project" value="InterPro"/>
</dbReference>
<evidence type="ECO:0000256" key="2">
    <source>
        <dbReference type="ARBA" id="ARBA00022563"/>
    </source>
</evidence>
<evidence type="ECO:0000313" key="6">
    <source>
        <dbReference type="EMBL" id="TKR25427.1"/>
    </source>
</evidence>
<dbReference type="InterPro" id="IPR011251">
    <property type="entry name" value="Luciferase-like_dom"/>
</dbReference>
<evidence type="ECO:0000313" key="7">
    <source>
        <dbReference type="Proteomes" id="UP000308037"/>
    </source>
</evidence>
<evidence type="ECO:0000256" key="3">
    <source>
        <dbReference type="ARBA" id="ARBA00023002"/>
    </source>
</evidence>
<accession>A0A4U5JCV3</accession>
<dbReference type="HAMAP" id="MF_01091">
    <property type="entry name" value="F420_mer"/>
    <property type="match status" value="1"/>
</dbReference>
<dbReference type="InterPro" id="IPR036661">
    <property type="entry name" value="Luciferase-like_sf"/>
</dbReference>
<proteinExistence type="inferred from homology"/>
<dbReference type="Pfam" id="PF00296">
    <property type="entry name" value="Bac_luciferase"/>
    <property type="match status" value="1"/>
</dbReference>
<dbReference type="EMBL" id="QKNX01000003">
    <property type="protein sequence ID" value="TKR25427.1"/>
    <property type="molecule type" value="Genomic_DNA"/>
</dbReference>
<comment type="function">
    <text evidence="4">Catalyzes the oxidation of methyl-H(4)MPT to methylene-H(4)MPT.</text>
</comment>
<dbReference type="InterPro" id="IPR050564">
    <property type="entry name" value="F420-G6PD/mer"/>
</dbReference>